<evidence type="ECO:0000313" key="1">
    <source>
        <dbReference type="EMBL" id="CAG8447701.1"/>
    </source>
</evidence>
<accession>A0ACA9K276</accession>
<protein>
    <submittedName>
        <fullName evidence="1">10628_t:CDS:1</fullName>
    </submittedName>
</protein>
<reference evidence="1" key="1">
    <citation type="submission" date="2021-06" db="EMBL/GenBank/DDBJ databases">
        <authorList>
            <person name="Kallberg Y."/>
            <person name="Tangrot J."/>
            <person name="Rosling A."/>
        </authorList>
    </citation>
    <scope>NUCLEOTIDE SEQUENCE</scope>
    <source>
        <strain evidence="1">CL356</strain>
    </source>
</reference>
<evidence type="ECO:0000313" key="2">
    <source>
        <dbReference type="Proteomes" id="UP000789525"/>
    </source>
</evidence>
<keyword evidence="2" id="KW-1185">Reference proteome</keyword>
<organism evidence="1 2">
    <name type="scientific">Acaulospora colombiana</name>
    <dbReference type="NCBI Taxonomy" id="27376"/>
    <lineage>
        <taxon>Eukaryota</taxon>
        <taxon>Fungi</taxon>
        <taxon>Fungi incertae sedis</taxon>
        <taxon>Mucoromycota</taxon>
        <taxon>Glomeromycotina</taxon>
        <taxon>Glomeromycetes</taxon>
        <taxon>Diversisporales</taxon>
        <taxon>Acaulosporaceae</taxon>
        <taxon>Acaulospora</taxon>
    </lineage>
</organism>
<dbReference type="EMBL" id="CAJVPT010000609">
    <property type="protein sequence ID" value="CAG8447701.1"/>
    <property type="molecule type" value="Genomic_DNA"/>
</dbReference>
<feature type="non-terminal residue" evidence="1">
    <location>
        <position position="1"/>
    </location>
</feature>
<sequence length="264" mass="30534">MKLDGERKSSLSTSLMIRFGNSKRLNKYVMKYNGRRRTEPKLGAVFNDTHDIERTQLLHYYFRFTWICGFSSPVQDVLKAGGARVLDVSCGSNNFLLELSSEYPKSEFYSLDCAYKYPPTTLPHDNVIPQQFDLSEGLPYGNEMFDFVNIRFVKHCFSETEWRTIIMPNIARVVKPGGWVEFMDVDENVYNTGPETRSFMRMVESPYGLANNNYSNNDFYDLKIDTLQEIIQSAQPELSPLIVMEKLNPWHPTHSSTHNADIHL</sequence>
<proteinExistence type="predicted"/>
<dbReference type="Proteomes" id="UP000789525">
    <property type="component" value="Unassembled WGS sequence"/>
</dbReference>
<name>A0ACA9K276_9GLOM</name>
<feature type="non-terminal residue" evidence="1">
    <location>
        <position position="264"/>
    </location>
</feature>
<comment type="caution">
    <text evidence="1">The sequence shown here is derived from an EMBL/GenBank/DDBJ whole genome shotgun (WGS) entry which is preliminary data.</text>
</comment>
<gene>
    <name evidence="1" type="ORF">ACOLOM_LOCUS611</name>
</gene>